<keyword evidence="4" id="KW-0804">Transcription</keyword>
<keyword evidence="3" id="KW-0805">Transcription regulation</keyword>
<evidence type="ECO:0000256" key="2">
    <source>
        <dbReference type="ARBA" id="ARBA00006051"/>
    </source>
</evidence>
<name>A0A9W8KYL2_9FUNG</name>
<dbReference type="InterPro" id="IPR006818">
    <property type="entry name" value="ASF1-like"/>
</dbReference>
<dbReference type="Proteomes" id="UP001151518">
    <property type="component" value="Unassembled WGS sequence"/>
</dbReference>
<feature type="region of interest" description="Disordered" evidence="8">
    <location>
        <begin position="151"/>
        <end position="277"/>
    </location>
</feature>
<dbReference type="PIRSF" id="PIRSF037759">
    <property type="entry name" value="Histone_Asf1"/>
    <property type="match status" value="1"/>
</dbReference>
<keyword evidence="6" id="KW-0539">Nucleus</keyword>
<dbReference type="GO" id="GO:0042393">
    <property type="term" value="F:histone binding"/>
    <property type="evidence" value="ECO:0007669"/>
    <property type="project" value="InterPro"/>
</dbReference>
<evidence type="ECO:0000256" key="4">
    <source>
        <dbReference type="ARBA" id="ARBA00023163"/>
    </source>
</evidence>
<dbReference type="GO" id="GO:0005634">
    <property type="term" value="C:nucleus"/>
    <property type="evidence" value="ECO:0007669"/>
    <property type="project" value="UniProtKB-SubCell"/>
</dbReference>
<evidence type="ECO:0000256" key="5">
    <source>
        <dbReference type="ARBA" id="ARBA00023186"/>
    </source>
</evidence>
<dbReference type="PANTHER" id="PTHR12040:SF0">
    <property type="entry name" value="HISTONE CHAPERONE ASF1"/>
    <property type="match status" value="1"/>
</dbReference>
<comment type="subcellular location">
    <subcellularLocation>
        <location evidence="1 7">Nucleus</location>
    </subcellularLocation>
</comment>
<dbReference type="GO" id="GO:0006337">
    <property type="term" value="P:nucleosome disassembly"/>
    <property type="evidence" value="ECO:0007669"/>
    <property type="project" value="InterPro"/>
</dbReference>
<dbReference type="SUPFAM" id="SSF101546">
    <property type="entry name" value="ASF1-like"/>
    <property type="match status" value="1"/>
</dbReference>
<feature type="compositionally biased region" description="Acidic residues" evidence="8">
    <location>
        <begin position="168"/>
        <end position="179"/>
    </location>
</feature>
<dbReference type="OrthoDB" id="29755at2759"/>
<dbReference type="GO" id="GO:0006335">
    <property type="term" value="P:DNA replication-dependent chromatin assembly"/>
    <property type="evidence" value="ECO:0007669"/>
    <property type="project" value="TreeGrafter"/>
</dbReference>
<evidence type="ECO:0000256" key="8">
    <source>
        <dbReference type="SAM" id="MobiDB-lite"/>
    </source>
</evidence>
<evidence type="ECO:0000256" key="6">
    <source>
        <dbReference type="ARBA" id="ARBA00023242"/>
    </source>
</evidence>
<feature type="compositionally biased region" description="Acidic residues" evidence="8">
    <location>
        <begin position="193"/>
        <end position="219"/>
    </location>
</feature>
<organism evidence="9 10">
    <name type="scientific">Coemansia spiralis</name>
    <dbReference type="NCBI Taxonomy" id="417178"/>
    <lineage>
        <taxon>Eukaryota</taxon>
        <taxon>Fungi</taxon>
        <taxon>Fungi incertae sedis</taxon>
        <taxon>Zoopagomycota</taxon>
        <taxon>Kickxellomycotina</taxon>
        <taxon>Kickxellomycetes</taxon>
        <taxon>Kickxellales</taxon>
        <taxon>Kickxellaceae</taxon>
        <taxon>Coemansia</taxon>
    </lineage>
</organism>
<accession>A0A9W8KYL2</accession>
<comment type="subunit">
    <text evidence="7">Interacts with histone H3.</text>
</comment>
<dbReference type="GO" id="GO:0000785">
    <property type="term" value="C:chromatin"/>
    <property type="evidence" value="ECO:0007669"/>
    <property type="project" value="TreeGrafter"/>
</dbReference>
<comment type="similarity">
    <text evidence="2 7">Belongs to the ASF1 family.</text>
</comment>
<dbReference type="InterPro" id="IPR017282">
    <property type="entry name" value="Hist_deposition_Asf1"/>
</dbReference>
<feature type="compositionally biased region" description="Acidic residues" evidence="8">
    <location>
        <begin position="226"/>
        <end position="254"/>
    </location>
</feature>
<dbReference type="GO" id="GO:0006334">
    <property type="term" value="P:nucleosome assembly"/>
    <property type="evidence" value="ECO:0007669"/>
    <property type="project" value="InterPro"/>
</dbReference>
<evidence type="ECO:0000313" key="9">
    <source>
        <dbReference type="EMBL" id="KAJ2677428.1"/>
    </source>
</evidence>
<proteinExistence type="inferred from homology"/>
<protein>
    <recommendedName>
        <fullName evidence="7">Histone chaperone</fullName>
    </recommendedName>
</protein>
<evidence type="ECO:0000256" key="3">
    <source>
        <dbReference type="ARBA" id="ARBA00023015"/>
    </source>
</evidence>
<dbReference type="Gene3D" id="2.60.40.1490">
    <property type="entry name" value="Histone chaperone ASF1-like"/>
    <property type="match status" value="1"/>
</dbReference>
<dbReference type="PANTHER" id="PTHR12040">
    <property type="entry name" value="ANTI-SILENCING PROTEIN 1"/>
    <property type="match status" value="1"/>
</dbReference>
<dbReference type="EMBL" id="JANBTW010000033">
    <property type="protein sequence ID" value="KAJ2677428.1"/>
    <property type="molecule type" value="Genomic_DNA"/>
</dbReference>
<gene>
    <name evidence="9" type="primary">ASF1</name>
    <name evidence="9" type="ORF">GGI25_003183</name>
</gene>
<evidence type="ECO:0000313" key="10">
    <source>
        <dbReference type="Proteomes" id="UP001151518"/>
    </source>
</evidence>
<comment type="function">
    <text evidence="7">Histone chaperone that facilitates histone deposition and histone exchange and removal during nucleosome assembly and disassembly.</text>
</comment>
<keyword evidence="5" id="KW-0143">Chaperone</keyword>
<dbReference type="InterPro" id="IPR036747">
    <property type="entry name" value="ASF1-like_sf"/>
</dbReference>
<dbReference type="AlphaFoldDB" id="A0A9W8KYL2"/>
<evidence type="ECO:0000256" key="1">
    <source>
        <dbReference type="ARBA" id="ARBA00004123"/>
    </source>
</evidence>
<comment type="caution">
    <text evidence="9">The sequence shown here is derived from an EMBL/GenBank/DDBJ whole genome shotgun (WGS) entry which is preliminary data.</text>
</comment>
<sequence length="277" mass="31320">MSVVRILNVNVPEPKSHFLAPYRLEVTFECLSPLDDVDLEFKIVYVGSAENTTMDQELDSLLVGPVPVGVNKFEFVADAPQVEKIPKEDLVGVTVILLTCSYKDKEFERIGYYVDNAYVDEELQQNPPEAPVLDRIYRNILADKPRVTRFPINWDDPHKVEAPPAQDVDGEMGEDAEMDTDNHDRDDGIVGGDDNDEDLDDQEEDDDEEDDEEEEEDGMDEKGEVDLDMMEEQDEAEVMSDEEEDAEEEEEEDEKMASDAKHSAQFSGSAPMAMDVE</sequence>
<reference evidence="9" key="1">
    <citation type="submission" date="2022-07" db="EMBL/GenBank/DDBJ databases">
        <title>Phylogenomic reconstructions and comparative analyses of Kickxellomycotina fungi.</title>
        <authorList>
            <person name="Reynolds N.K."/>
            <person name="Stajich J.E."/>
            <person name="Barry K."/>
            <person name="Grigoriev I.V."/>
            <person name="Crous P."/>
            <person name="Smith M.E."/>
        </authorList>
    </citation>
    <scope>NUCLEOTIDE SEQUENCE</scope>
    <source>
        <strain evidence="9">NRRL 3115</strain>
    </source>
</reference>
<dbReference type="Pfam" id="PF04729">
    <property type="entry name" value="ASF1_hist_chap"/>
    <property type="match status" value="1"/>
</dbReference>
<evidence type="ECO:0000256" key="7">
    <source>
        <dbReference type="PIRNR" id="PIRNR037759"/>
    </source>
</evidence>